<evidence type="ECO:0000256" key="5">
    <source>
        <dbReference type="ARBA" id="ARBA00023229"/>
    </source>
</evidence>
<name>A0AAD8J4F7_9APIA</name>
<comment type="caution">
    <text evidence="9">The sequence shown here is derived from an EMBL/GenBank/DDBJ whole genome shotgun (WGS) entry which is preliminary data.</text>
</comment>
<keyword evidence="10" id="KW-1185">Reference proteome</keyword>
<comment type="similarity">
    <text evidence="2 6">Belongs to the UDP-glycosyltransferase family.</text>
</comment>
<protein>
    <recommendedName>
        <fullName evidence="7">Glycosyltransferase</fullName>
        <ecNumber evidence="7">2.4.1.-</ecNumber>
    </recommendedName>
</protein>
<evidence type="ECO:0000313" key="9">
    <source>
        <dbReference type="EMBL" id="KAK1397492.1"/>
    </source>
</evidence>
<dbReference type="Pfam" id="PF26168">
    <property type="entry name" value="Glyco_transf_N"/>
    <property type="match status" value="1"/>
</dbReference>
<gene>
    <name evidence="9" type="ORF">POM88_007355</name>
</gene>
<dbReference type="GO" id="GO:0009690">
    <property type="term" value="P:cytokinin metabolic process"/>
    <property type="evidence" value="ECO:0007669"/>
    <property type="project" value="UniProtKB-ARBA"/>
</dbReference>
<accession>A0AAD8J4F7</accession>
<dbReference type="InterPro" id="IPR035595">
    <property type="entry name" value="UDP_glycos_trans_CS"/>
</dbReference>
<dbReference type="AlphaFoldDB" id="A0AAD8J4F7"/>
<dbReference type="GO" id="GO:0008299">
    <property type="term" value="P:isoprenoid biosynthetic process"/>
    <property type="evidence" value="ECO:0007669"/>
    <property type="project" value="UniProtKB-KW"/>
</dbReference>
<evidence type="ECO:0000313" key="10">
    <source>
        <dbReference type="Proteomes" id="UP001237642"/>
    </source>
</evidence>
<dbReference type="Pfam" id="PF00201">
    <property type="entry name" value="UDPGT"/>
    <property type="match status" value="1"/>
</dbReference>
<organism evidence="9 10">
    <name type="scientific">Heracleum sosnowskyi</name>
    <dbReference type="NCBI Taxonomy" id="360622"/>
    <lineage>
        <taxon>Eukaryota</taxon>
        <taxon>Viridiplantae</taxon>
        <taxon>Streptophyta</taxon>
        <taxon>Embryophyta</taxon>
        <taxon>Tracheophyta</taxon>
        <taxon>Spermatophyta</taxon>
        <taxon>Magnoliopsida</taxon>
        <taxon>eudicotyledons</taxon>
        <taxon>Gunneridae</taxon>
        <taxon>Pentapetalae</taxon>
        <taxon>asterids</taxon>
        <taxon>campanulids</taxon>
        <taxon>Apiales</taxon>
        <taxon>Apiaceae</taxon>
        <taxon>Apioideae</taxon>
        <taxon>apioid superclade</taxon>
        <taxon>Tordylieae</taxon>
        <taxon>Tordyliinae</taxon>
        <taxon>Heracleum</taxon>
    </lineage>
</organism>
<dbReference type="PANTHER" id="PTHR48044:SF22">
    <property type="entry name" value="GLYCOSYLTRANSFERASE"/>
    <property type="match status" value="1"/>
</dbReference>
<keyword evidence="4 6" id="KW-0808">Transferase</keyword>
<keyword evidence="5" id="KW-0414">Isoprene biosynthesis</keyword>
<dbReference type="GO" id="GO:0050404">
    <property type="term" value="F:zeatin O-beta-D-xylosyltransferase activity"/>
    <property type="evidence" value="ECO:0007669"/>
    <property type="project" value="UniProtKB-ARBA"/>
</dbReference>
<sequence>MAKDTQVAVVMVPFLAQGHLGQLLHLSRLISSYNIPVHYVSSTTHICQASSRHQGWDLLAHDNIHIHEFPIPAFQCPAPDPNAKIKYPTQLQPAFDASIYLREPVHKLLTSLSASARRVVIIHDHLMSLVVQDFVSLPNAESYIFQSSNAFFFYSFYWYLAGRPSSPDEDMLQQLPSTEGCFTTESMAFWNKQEIHLKNSSGELYNTSRAIEGHYFDLLHELHVHKKQWAIGPFNPVDIFEKPDQQRHECLKWLDNQASDSVIYVSFGTTTSLSDEQILAIAVGLENSGQKFIWVLRDADKGDIFTEDVRKSDLPMGYEDRILEAGQGMIVRDWAPQLEILAHASTGGFMSHCGWNSCLESMSMGVPIATWPMHSDQPRNAVLITKVLKLGIVVKDWTPGNDLVESVHIENAVKELIASKEGDEIRKRAVALRNDMKKSVAEGGVSRLELDSFIEHIRRSN</sequence>
<evidence type="ECO:0000256" key="3">
    <source>
        <dbReference type="ARBA" id="ARBA00022676"/>
    </source>
</evidence>
<reference evidence="9" key="2">
    <citation type="submission" date="2023-05" db="EMBL/GenBank/DDBJ databases">
        <authorList>
            <person name="Schelkunov M.I."/>
        </authorList>
    </citation>
    <scope>NUCLEOTIDE SEQUENCE</scope>
    <source>
        <strain evidence="9">Hsosn_3</strain>
        <tissue evidence="9">Leaf</tissue>
    </source>
</reference>
<dbReference type="SUPFAM" id="SSF53756">
    <property type="entry name" value="UDP-Glycosyltransferase/glycogen phosphorylase"/>
    <property type="match status" value="1"/>
</dbReference>
<dbReference type="FunFam" id="3.40.50.2000:FF:000060">
    <property type="entry name" value="Glycosyltransferase"/>
    <property type="match status" value="1"/>
</dbReference>
<evidence type="ECO:0000256" key="7">
    <source>
        <dbReference type="RuleBase" id="RU362057"/>
    </source>
</evidence>
<dbReference type="Gene3D" id="3.40.50.2000">
    <property type="entry name" value="Glycogen Phosphorylase B"/>
    <property type="match status" value="2"/>
</dbReference>
<dbReference type="EMBL" id="JAUIZM010000002">
    <property type="protein sequence ID" value="KAK1397492.1"/>
    <property type="molecule type" value="Genomic_DNA"/>
</dbReference>
<feature type="domain" description="Glycosyltransferase N-terminal" evidence="8">
    <location>
        <begin position="6"/>
        <end position="236"/>
    </location>
</feature>
<proteinExistence type="inferred from homology"/>
<keyword evidence="3 6" id="KW-0328">Glycosyltransferase</keyword>
<evidence type="ECO:0000256" key="2">
    <source>
        <dbReference type="ARBA" id="ARBA00009995"/>
    </source>
</evidence>
<dbReference type="FunFam" id="3.40.50.2000:FF:000238">
    <property type="entry name" value="Glycosyltransferase"/>
    <property type="match status" value="1"/>
</dbReference>
<dbReference type="Proteomes" id="UP001237642">
    <property type="component" value="Unassembled WGS sequence"/>
</dbReference>
<dbReference type="EC" id="2.4.1.-" evidence="7"/>
<reference evidence="9" key="1">
    <citation type="submission" date="2023-02" db="EMBL/GenBank/DDBJ databases">
        <title>Genome of toxic invasive species Heracleum sosnowskyi carries increased number of genes despite the absence of recent whole-genome duplications.</title>
        <authorList>
            <person name="Schelkunov M."/>
            <person name="Shtratnikova V."/>
            <person name="Makarenko M."/>
            <person name="Klepikova A."/>
            <person name="Omelchenko D."/>
            <person name="Novikova G."/>
            <person name="Obukhova E."/>
            <person name="Bogdanov V."/>
            <person name="Penin A."/>
            <person name="Logacheva M."/>
        </authorList>
    </citation>
    <scope>NUCLEOTIDE SEQUENCE</scope>
    <source>
        <strain evidence="9">Hsosn_3</strain>
        <tissue evidence="9">Leaf</tissue>
    </source>
</reference>
<evidence type="ECO:0000256" key="4">
    <source>
        <dbReference type="ARBA" id="ARBA00022679"/>
    </source>
</evidence>
<dbReference type="InterPro" id="IPR058980">
    <property type="entry name" value="Glyco_transf_N"/>
</dbReference>
<comment type="pathway">
    <text evidence="1">Secondary metabolite biosynthesis; terpenoid biosynthesis.</text>
</comment>
<dbReference type="InterPro" id="IPR002213">
    <property type="entry name" value="UDP_glucos_trans"/>
</dbReference>
<evidence type="ECO:0000256" key="6">
    <source>
        <dbReference type="RuleBase" id="RU003718"/>
    </source>
</evidence>
<dbReference type="PANTHER" id="PTHR48044">
    <property type="entry name" value="GLYCOSYLTRANSFERASE"/>
    <property type="match status" value="1"/>
</dbReference>
<evidence type="ECO:0000259" key="8">
    <source>
        <dbReference type="Pfam" id="PF26168"/>
    </source>
</evidence>
<dbReference type="CDD" id="cd03784">
    <property type="entry name" value="GT1_Gtf-like"/>
    <property type="match status" value="1"/>
</dbReference>
<dbReference type="PROSITE" id="PS00375">
    <property type="entry name" value="UDPGT"/>
    <property type="match status" value="1"/>
</dbReference>
<dbReference type="GO" id="GO:0016138">
    <property type="term" value="P:glycoside biosynthetic process"/>
    <property type="evidence" value="ECO:0007669"/>
    <property type="project" value="UniProtKB-ARBA"/>
</dbReference>
<evidence type="ECO:0000256" key="1">
    <source>
        <dbReference type="ARBA" id="ARBA00004721"/>
    </source>
</evidence>